<reference evidence="8 9" key="1">
    <citation type="journal article" date="2020" name="IScience">
        <title>Genome Sequencing of the Endangered Kingdonia uniflora (Circaeasteraceae, Ranunculales) Reveals Potential Mechanisms of Evolutionary Specialization.</title>
        <authorList>
            <person name="Sun Y."/>
            <person name="Deng T."/>
            <person name="Zhang A."/>
            <person name="Moore M.J."/>
            <person name="Landis J.B."/>
            <person name="Lin N."/>
            <person name="Zhang H."/>
            <person name="Zhang X."/>
            <person name="Huang J."/>
            <person name="Zhang X."/>
            <person name="Sun H."/>
            <person name="Wang H."/>
        </authorList>
    </citation>
    <scope>NUCLEOTIDE SEQUENCE [LARGE SCALE GENOMIC DNA]</scope>
    <source>
        <strain evidence="8">TB1705</strain>
        <tissue evidence="8">Leaf</tissue>
    </source>
</reference>
<organism evidence="8 9">
    <name type="scientific">Kingdonia uniflora</name>
    <dbReference type="NCBI Taxonomy" id="39325"/>
    <lineage>
        <taxon>Eukaryota</taxon>
        <taxon>Viridiplantae</taxon>
        <taxon>Streptophyta</taxon>
        <taxon>Embryophyta</taxon>
        <taxon>Tracheophyta</taxon>
        <taxon>Spermatophyta</taxon>
        <taxon>Magnoliopsida</taxon>
        <taxon>Ranunculales</taxon>
        <taxon>Circaeasteraceae</taxon>
        <taxon>Kingdonia</taxon>
    </lineage>
</organism>
<evidence type="ECO:0000256" key="6">
    <source>
        <dbReference type="RuleBase" id="RU000461"/>
    </source>
</evidence>
<accession>A0A7J7LDN9</accession>
<dbReference type="Pfam" id="PF00067">
    <property type="entry name" value="p450"/>
    <property type="match status" value="1"/>
</dbReference>
<keyword evidence="3 6" id="KW-0560">Oxidoreductase</keyword>
<evidence type="ECO:0000256" key="7">
    <source>
        <dbReference type="SAM" id="Phobius"/>
    </source>
</evidence>
<keyword evidence="7" id="KW-0812">Transmembrane</keyword>
<evidence type="ECO:0000256" key="2">
    <source>
        <dbReference type="ARBA" id="ARBA00022723"/>
    </source>
</evidence>
<evidence type="ECO:0000256" key="1">
    <source>
        <dbReference type="ARBA" id="ARBA00010617"/>
    </source>
</evidence>
<dbReference type="InterPro" id="IPR001128">
    <property type="entry name" value="Cyt_P450"/>
</dbReference>
<dbReference type="PRINTS" id="PR00463">
    <property type="entry name" value="EP450I"/>
</dbReference>
<keyword evidence="5 6" id="KW-0349">Heme</keyword>
<dbReference type="EMBL" id="JACGCM010002358">
    <property type="protein sequence ID" value="KAF6140659.1"/>
    <property type="molecule type" value="Genomic_DNA"/>
</dbReference>
<comment type="cofactor">
    <cofactor evidence="5">
        <name>heme</name>
        <dbReference type="ChEBI" id="CHEBI:30413"/>
    </cofactor>
</comment>
<dbReference type="PROSITE" id="PS00086">
    <property type="entry name" value="CYTOCHROME_P450"/>
    <property type="match status" value="1"/>
</dbReference>
<protein>
    <recommendedName>
        <fullName evidence="10">Cytochrome P450</fullName>
    </recommendedName>
</protein>
<evidence type="ECO:0008006" key="10">
    <source>
        <dbReference type="Google" id="ProtNLM"/>
    </source>
</evidence>
<dbReference type="InterPro" id="IPR036396">
    <property type="entry name" value="Cyt_P450_sf"/>
</dbReference>
<dbReference type="GO" id="GO:0005506">
    <property type="term" value="F:iron ion binding"/>
    <property type="evidence" value="ECO:0007669"/>
    <property type="project" value="InterPro"/>
</dbReference>
<gene>
    <name evidence="8" type="ORF">GIB67_013952</name>
</gene>
<dbReference type="Gene3D" id="1.10.630.10">
    <property type="entry name" value="Cytochrome P450"/>
    <property type="match status" value="1"/>
</dbReference>
<dbReference type="InterPro" id="IPR017972">
    <property type="entry name" value="Cyt_P450_CS"/>
</dbReference>
<dbReference type="GO" id="GO:0004497">
    <property type="term" value="F:monooxygenase activity"/>
    <property type="evidence" value="ECO:0007669"/>
    <property type="project" value="UniProtKB-KW"/>
</dbReference>
<proteinExistence type="inferred from homology"/>
<dbReference type="PANTHER" id="PTHR24296">
    <property type="entry name" value="CYTOCHROME P450"/>
    <property type="match status" value="1"/>
</dbReference>
<name>A0A7J7LDN9_9MAGN</name>
<comment type="similarity">
    <text evidence="1 6">Belongs to the cytochrome P450 family.</text>
</comment>
<keyword evidence="7" id="KW-0472">Membrane</keyword>
<keyword evidence="9" id="KW-1185">Reference proteome</keyword>
<dbReference type="GO" id="GO:0006629">
    <property type="term" value="P:lipid metabolic process"/>
    <property type="evidence" value="ECO:0007669"/>
    <property type="project" value="UniProtKB-ARBA"/>
</dbReference>
<dbReference type="SUPFAM" id="SSF48264">
    <property type="entry name" value="Cytochrome P450"/>
    <property type="match status" value="1"/>
</dbReference>
<dbReference type="GO" id="GO:0016705">
    <property type="term" value="F:oxidoreductase activity, acting on paired donors, with incorporation or reduction of molecular oxygen"/>
    <property type="evidence" value="ECO:0007669"/>
    <property type="project" value="InterPro"/>
</dbReference>
<dbReference type="OrthoDB" id="1470350at2759"/>
<dbReference type="GO" id="GO:0044550">
    <property type="term" value="P:secondary metabolite biosynthetic process"/>
    <property type="evidence" value="ECO:0007669"/>
    <property type="project" value="UniProtKB-ARBA"/>
</dbReference>
<evidence type="ECO:0000313" key="9">
    <source>
        <dbReference type="Proteomes" id="UP000541444"/>
    </source>
</evidence>
<feature type="transmembrane region" description="Helical" evidence="7">
    <location>
        <begin position="111"/>
        <end position="132"/>
    </location>
</feature>
<evidence type="ECO:0000256" key="4">
    <source>
        <dbReference type="ARBA" id="ARBA00023004"/>
    </source>
</evidence>
<dbReference type="GO" id="GO:0020037">
    <property type="term" value="F:heme binding"/>
    <property type="evidence" value="ECO:0007669"/>
    <property type="project" value="InterPro"/>
</dbReference>
<feature type="binding site" description="axial binding residue" evidence="5">
    <location>
        <position position="264"/>
    </location>
    <ligand>
        <name>heme</name>
        <dbReference type="ChEBI" id="CHEBI:30413"/>
    </ligand>
    <ligandPart>
        <name>Fe</name>
        <dbReference type="ChEBI" id="CHEBI:18248"/>
    </ligandPart>
</feature>
<comment type="caution">
    <text evidence="8">The sequence shown here is derived from an EMBL/GenBank/DDBJ whole genome shotgun (WGS) entry which is preliminary data.</text>
</comment>
<evidence type="ECO:0000256" key="5">
    <source>
        <dbReference type="PIRSR" id="PIRSR602401-1"/>
    </source>
</evidence>
<evidence type="ECO:0000313" key="8">
    <source>
        <dbReference type="EMBL" id="KAF6140659.1"/>
    </source>
</evidence>
<dbReference type="InterPro" id="IPR002401">
    <property type="entry name" value="Cyt_P450_E_grp-I"/>
</dbReference>
<keyword evidence="6" id="KW-0503">Monooxygenase</keyword>
<dbReference type="Proteomes" id="UP000541444">
    <property type="component" value="Unassembled WGS sequence"/>
</dbReference>
<dbReference type="AlphaFoldDB" id="A0A7J7LDN9"/>
<evidence type="ECO:0000256" key="3">
    <source>
        <dbReference type="ARBA" id="ARBA00023002"/>
    </source>
</evidence>
<keyword evidence="4 5" id="KW-0408">Iron</keyword>
<keyword evidence="7" id="KW-1133">Transmembrane helix</keyword>
<keyword evidence="2 5" id="KW-0479">Metal-binding</keyword>
<dbReference type="PRINTS" id="PR00385">
    <property type="entry name" value="P450"/>
</dbReference>
<sequence>MSVVLGRYEGYLSLDLLRNELSKAIDDVQEAVLYRHTMPIFWWKILQWLNVGREKRLSEAWKTRDSLLRKYITLRRESLSKGIDAMDMLSMYIKCLQELCKDDMFLRDTMFSMFIAGWDTVASGLIWFLWLVSKTPRVEAKIIDELKLVAKKGGPEIKFSWMFDSDDLKGLVYLHAALNESLLLCPPVPMNSKGVFKKDVLPDGSIVKPGMQIILSFYSEGKMPWIWGEDSLDFKPERWIDNEGKIGHELMSKFFVFGTGPRTCLGKDVAYTQLKSAAAAILFNSEIEVMEGQNIVPGQFINLHMKSGLKVKVRQREMQI</sequence>